<dbReference type="Proteomes" id="UP000054925">
    <property type="component" value="Unassembled WGS sequence"/>
</dbReference>
<organism evidence="1 2">
    <name type="scientific">Caballeronia terrestris</name>
    <dbReference type="NCBI Taxonomy" id="1226301"/>
    <lineage>
        <taxon>Bacteria</taxon>
        <taxon>Pseudomonadati</taxon>
        <taxon>Pseudomonadota</taxon>
        <taxon>Betaproteobacteria</taxon>
        <taxon>Burkholderiales</taxon>
        <taxon>Burkholderiaceae</taxon>
        <taxon>Caballeronia</taxon>
    </lineage>
</organism>
<name>A0A158JZW2_9BURK</name>
<comment type="caution">
    <text evidence="1">The sequence shown here is derived from an EMBL/GenBank/DDBJ whole genome shotgun (WGS) entry which is preliminary data.</text>
</comment>
<protein>
    <submittedName>
        <fullName evidence="1">Uncharacterized protein</fullName>
    </submittedName>
</protein>
<dbReference type="AlphaFoldDB" id="A0A158JZW2"/>
<sequence>MWPANYVCEDQEATLEAWPLPIWLRSRTLYVFLQCGT</sequence>
<keyword evidence="2" id="KW-1185">Reference proteome</keyword>
<proteinExistence type="predicted"/>
<reference evidence="1" key="1">
    <citation type="submission" date="2016-01" db="EMBL/GenBank/DDBJ databases">
        <authorList>
            <person name="Peeters C."/>
        </authorList>
    </citation>
    <scope>NUCLEOTIDE SEQUENCE [LARGE SCALE GENOMIC DNA]</scope>
    <source>
        <strain evidence="1">LMG 22937</strain>
    </source>
</reference>
<dbReference type="EMBL" id="FCOL02000031">
    <property type="protein sequence ID" value="SAL74464.1"/>
    <property type="molecule type" value="Genomic_DNA"/>
</dbReference>
<gene>
    <name evidence="1" type="ORF">AWB67_04604</name>
</gene>
<evidence type="ECO:0000313" key="2">
    <source>
        <dbReference type="Proteomes" id="UP000054925"/>
    </source>
</evidence>
<evidence type="ECO:0000313" key="1">
    <source>
        <dbReference type="EMBL" id="SAL74464.1"/>
    </source>
</evidence>
<accession>A0A158JZW2</accession>